<evidence type="ECO:0000256" key="1">
    <source>
        <dbReference type="SAM" id="MobiDB-lite"/>
    </source>
</evidence>
<gene>
    <name evidence="2" type="ORF">IEO21_05809</name>
</gene>
<organism evidence="2 3">
    <name type="scientific">Rhodonia placenta</name>
    <dbReference type="NCBI Taxonomy" id="104341"/>
    <lineage>
        <taxon>Eukaryota</taxon>
        <taxon>Fungi</taxon>
        <taxon>Dikarya</taxon>
        <taxon>Basidiomycota</taxon>
        <taxon>Agaricomycotina</taxon>
        <taxon>Agaricomycetes</taxon>
        <taxon>Polyporales</taxon>
        <taxon>Adustoporiaceae</taxon>
        <taxon>Rhodonia</taxon>
    </lineage>
</organism>
<dbReference type="AlphaFoldDB" id="A0A8H7P154"/>
<feature type="region of interest" description="Disordered" evidence="1">
    <location>
        <begin position="26"/>
        <end position="47"/>
    </location>
</feature>
<evidence type="ECO:0000313" key="3">
    <source>
        <dbReference type="Proteomes" id="UP000639403"/>
    </source>
</evidence>
<name>A0A8H7P154_9APHY</name>
<reference evidence="2" key="1">
    <citation type="submission" date="2020-11" db="EMBL/GenBank/DDBJ databases">
        <authorList>
            <person name="Koelle M."/>
            <person name="Horta M.A.C."/>
            <person name="Nowrousian M."/>
            <person name="Ohm R.A."/>
            <person name="Benz P."/>
            <person name="Pilgard A."/>
        </authorList>
    </citation>
    <scope>NUCLEOTIDE SEQUENCE</scope>
    <source>
        <strain evidence="2">FPRL280</strain>
    </source>
</reference>
<protein>
    <submittedName>
        <fullName evidence="2">Uncharacterized protein</fullName>
    </submittedName>
</protein>
<reference evidence="2" key="2">
    <citation type="journal article" name="Front. Microbiol.">
        <title>Degradative Capacity of Two Strains of Rhodonia placenta: From Phenotype to Genotype.</title>
        <authorList>
            <person name="Kolle M."/>
            <person name="Horta M.A.C."/>
            <person name="Nowrousian M."/>
            <person name="Ohm R.A."/>
            <person name="Benz J.P."/>
            <person name="Pilgard A."/>
        </authorList>
    </citation>
    <scope>NUCLEOTIDE SEQUENCE</scope>
    <source>
        <strain evidence="2">FPRL280</strain>
    </source>
</reference>
<dbReference type="Proteomes" id="UP000639403">
    <property type="component" value="Unassembled WGS sequence"/>
</dbReference>
<evidence type="ECO:0000313" key="2">
    <source>
        <dbReference type="EMBL" id="KAF9813023.1"/>
    </source>
</evidence>
<feature type="compositionally biased region" description="Polar residues" evidence="1">
    <location>
        <begin position="27"/>
        <end position="47"/>
    </location>
</feature>
<accession>A0A8H7P154</accession>
<sequence>MISWSATFLKMITSHPHFKLLRRNCRGPSSRTSWNTPCNNVPGPRNS</sequence>
<proteinExistence type="predicted"/>
<comment type="caution">
    <text evidence="2">The sequence shown here is derived from an EMBL/GenBank/DDBJ whole genome shotgun (WGS) entry which is preliminary data.</text>
</comment>
<dbReference type="EMBL" id="JADOXO010000114">
    <property type="protein sequence ID" value="KAF9813023.1"/>
    <property type="molecule type" value="Genomic_DNA"/>
</dbReference>